<accession>A0ABW5C165</accession>
<dbReference type="SUPFAM" id="SSF55874">
    <property type="entry name" value="ATPase domain of HSP90 chaperone/DNA topoisomerase II/histidine kinase"/>
    <property type="match status" value="1"/>
</dbReference>
<evidence type="ECO:0000256" key="14">
    <source>
        <dbReference type="SAM" id="Phobius"/>
    </source>
</evidence>
<dbReference type="PANTHER" id="PTHR43547:SF3">
    <property type="entry name" value="SENSOR PROTEIN CITS"/>
    <property type="match status" value="1"/>
</dbReference>
<dbReference type="InterPro" id="IPR016120">
    <property type="entry name" value="Sig_transdc_His_kin_SpoOB"/>
</dbReference>
<keyword evidence="10 17" id="KW-0067">ATP-binding</keyword>
<dbReference type="EMBL" id="JBHUIK010000003">
    <property type="protein sequence ID" value="MFD2214665.1"/>
    <property type="molecule type" value="Genomic_DNA"/>
</dbReference>
<comment type="catalytic activity">
    <reaction evidence="1">
        <text>ATP + protein L-histidine = ADP + protein N-phospho-L-histidine.</text>
        <dbReference type="EC" id="2.7.13.3"/>
    </reaction>
</comment>
<dbReference type="SMART" id="SM00091">
    <property type="entry name" value="PAS"/>
    <property type="match status" value="1"/>
</dbReference>
<evidence type="ECO:0000256" key="5">
    <source>
        <dbReference type="ARBA" id="ARBA00022553"/>
    </source>
</evidence>
<comment type="caution">
    <text evidence="17">The sequence shown here is derived from an EMBL/GenBank/DDBJ whole genome shotgun (WGS) entry which is preliminary data.</text>
</comment>
<keyword evidence="5" id="KW-0597">Phosphoprotein</keyword>
<dbReference type="PRINTS" id="PR00344">
    <property type="entry name" value="BCTRLSENSOR"/>
</dbReference>
<sequence length="533" mass="59690">MKRTNRPKLYIRIILFALSLILLIVLLCSILYYHTLSKTVEQQISKRALHVATTIANMPEIHEAFDTEDPSRIIQPLVEKIRGEIGAEYIVIGNKEGIRYSHPIPERIGKKMVGGDNVKALKEGKSYVSKATGSLGPSLRGKVPILDGDEIIGVVSVGFLIEDIENTVFDYGKPVIWIAITAFLLGTLGSIILARRIKNTMMGLEPEEIATLFKQRNAVIETVHEGIIVINEDGKILIINQAAYDILSLDKTKPVVGEQVFDIIPNSSLLDVLRTGEKQLDKQLEIRNKIIIANRIPVKYGDEVIGVVSSFRLKSDIDQLTEELSQVKRYTEALRAQTHEFNNLLYTISGLIQLGSLDEALTLIHEETESQRDFTQFLMRKIKDPWLGGILLGFYNRAKELKVSFHVDRESSLEEIPKHIGYSSLVSILGNLITNGFEELEKQKRKERYVRFFITDLGDDLIMEIEDSGTGVEPHMLTEIFKKGFSTKDGKNRGLGLAKVSELVEELNGSITIETGELGGALFIIAIPKEEPK</sequence>
<keyword evidence="7 14" id="KW-0812">Transmembrane</keyword>
<dbReference type="InterPro" id="IPR033463">
    <property type="entry name" value="sCache_3"/>
</dbReference>
<dbReference type="SUPFAM" id="SSF103190">
    <property type="entry name" value="Sensory domain-like"/>
    <property type="match status" value="1"/>
</dbReference>
<keyword evidence="8" id="KW-0547">Nucleotide-binding</keyword>
<keyword evidence="9" id="KW-0418">Kinase</keyword>
<dbReference type="PANTHER" id="PTHR43547">
    <property type="entry name" value="TWO-COMPONENT HISTIDINE KINASE"/>
    <property type="match status" value="1"/>
</dbReference>
<evidence type="ECO:0000256" key="3">
    <source>
        <dbReference type="ARBA" id="ARBA00012438"/>
    </source>
</evidence>
<dbReference type="InterPro" id="IPR005467">
    <property type="entry name" value="His_kinase_dom"/>
</dbReference>
<dbReference type="Pfam" id="PF00989">
    <property type="entry name" value="PAS"/>
    <property type="match status" value="1"/>
</dbReference>
<organism evidence="17 18">
    <name type="scientific">Metabacillus endolithicus</name>
    <dbReference type="NCBI Taxonomy" id="1535204"/>
    <lineage>
        <taxon>Bacteria</taxon>
        <taxon>Bacillati</taxon>
        <taxon>Bacillota</taxon>
        <taxon>Bacilli</taxon>
        <taxon>Bacillales</taxon>
        <taxon>Bacillaceae</taxon>
        <taxon>Metabacillus</taxon>
    </lineage>
</organism>
<keyword evidence="12" id="KW-0902">Two-component regulatory system</keyword>
<dbReference type="Pfam" id="PF02518">
    <property type="entry name" value="HATPase_c"/>
    <property type="match status" value="1"/>
</dbReference>
<keyword evidence="6" id="KW-0808">Transferase</keyword>
<evidence type="ECO:0000313" key="18">
    <source>
        <dbReference type="Proteomes" id="UP001597318"/>
    </source>
</evidence>
<dbReference type="InterPro" id="IPR004358">
    <property type="entry name" value="Sig_transdc_His_kin-like_C"/>
</dbReference>
<evidence type="ECO:0000256" key="13">
    <source>
        <dbReference type="ARBA" id="ARBA00023136"/>
    </source>
</evidence>
<evidence type="ECO:0000313" key="17">
    <source>
        <dbReference type="EMBL" id="MFD2214665.1"/>
    </source>
</evidence>
<evidence type="ECO:0000256" key="8">
    <source>
        <dbReference type="ARBA" id="ARBA00022741"/>
    </source>
</evidence>
<dbReference type="InterPro" id="IPR000014">
    <property type="entry name" value="PAS"/>
</dbReference>
<dbReference type="EC" id="2.7.13.3" evidence="3"/>
<proteinExistence type="predicted"/>
<evidence type="ECO:0000256" key="2">
    <source>
        <dbReference type="ARBA" id="ARBA00004651"/>
    </source>
</evidence>
<dbReference type="PROSITE" id="PS50109">
    <property type="entry name" value="HIS_KIN"/>
    <property type="match status" value="1"/>
</dbReference>
<gene>
    <name evidence="17" type="ORF">ACFSKK_13320</name>
</gene>
<dbReference type="SUPFAM" id="SSF55890">
    <property type="entry name" value="Sporulation response regulatory protein Spo0B"/>
    <property type="match status" value="1"/>
</dbReference>
<dbReference type="SMART" id="SM00387">
    <property type="entry name" value="HATPase_c"/>
    <property type="match status" value="1"/>
</dbReference>
<keyword evidence="4" id="KW-1003">Cell membrane</keyword>
<evidence type="ECO:0000256" key="1">
    <source>
        <dbReference type="ARBA" id="ARBA00000085"/>
    </source>
</evidence>
<feature type="domain" description="PAS" evidence="16">
    <location>
        <begin position="219"/>
        <end position="283"/>
    </location>
</feature>
<evidence type="ECO:0000256" key="4">
    <source>
        <dbReference type="ARBA" id="ARBA00022475"/>
    </source>
</evidence>
<keyword evidence="18" id="KW-1185">Reference proteome</keyword>
<evidence type="ECO:0000256" key="11">
    <source>
        <dbReference type="ARBA" id="ARBA00022989"/>
    </source>
</evidence>
<dbReference type="InterPro" id="IPR013767">
    <property type="entry name" value="PAS_fold"/>
</dbReference>
<dbReference type="InterPro" id="IPR039506">
    <property type="entry name" value="SPOB_a"/>
</dbReference>
<feature type="domain" description="Histidine kinase" evidence="15">
    <location>
        <begin position="425"/>
        <end position="531"/>
    </location>
</feature>
<feature type="transmembrane region" description="Helical" evidence="14">
    <location>
        <begin position="9"/>
        <end position="33"/>
    </location>
</feature>
<dbReference type="PROSITE" id="PS50112">
    <property type="entry name" value="PAS"/>
    <property type="match status" value="1"/>
</dbReference>
<dbReference type="InterPro" id="IPR029151">
    <property type="entry name" value="Sensor-like_sf"/>
</dbReference>
<protein>
    <recommendedName>
        <fullName evidence="3">histidine kinase</fullName>
        <ecNumber evidence="3">2.7.13.3</ecNumber>
    </recommendedName>
</protein>
<evidence type="ECO:0000256" key="7">
    <source>
        <dbReference type="ARBA" id="ARBA00022692"/>
    </source>
</evidence>
<dbReference type="Pfam" id="PF17203">
    <property type="entry name" value="sCache_3_2"/>
    <property type="match status" value="1"/>
</dbReference>
<dbReference type="Pfam" id="PF14689">
    <property type="entry name" value="SPOB_a"/>
    <property type="match status" value="1"/>
</dbReference>
<dbReference type="InterPro" id="IPR003594">
    <property type="entry name" value="HATPase_dom"/>
</dbReference>
<feature type="transmembrane region" description="Helical" evidence="14">
    <location>
        <begin position="175"/>
        <end position="194"/>
    </location>
</feature>
<dbReference type="Gene3D" id="3.30.565.10">
    <property type="entry name" value="Histidine kinase-like ATPase, C-terminal domain"/>
    <property type="match status" value="1"/>
</dbReference>
<evidence type="ECO:0000256" key="10">
    <source>
        <dbReference type="ARBA" id="ARBA00022840"/>
    </source>
</evidence>
<dbReference type="RefSeq" id="WP_247345998.1">
    <property type="nucleotide sequence ID" value="NZ_CP095550.1"/>
</dbReference>
<dbReference type="Proteomes" id="UP001597318">
    <property type="component" value="Unassembled WGS sequence"/>
</dbReference>
<evidence type="ECO:0000256" key="6">
    <source>
        <dbReference type="ARBA" id="ARBA00022679"/>
    </source>
</evidence>
<evidence type="ECO:0000256" key="12">
    <source>
        <dbReference type="ARBA" id="ARBA00023012"/>
    </source>
</evidence>
<dbReference type="SUPFAM" id="SSF55785">
    <property type="entry name" value="PYP-like sensor domain (PAS domain)"/>
    <property type="match status" value="1"/>
</dbReference>
<keyword evidence="13 14" id="KW-0472">Membrane</keyword>
<dbReference type="CDD" id="cd00130">
    <property type="entry name" value="PAS"/>
    <property type="match status" value="1"/>
</dbReference>
<dbReference type="Gene3D" id="1.10.287.130">
    <property type="match status" value="1"/>
</dbReference>
<dbReference type="InterPro" id="IPR035965">
    <property type="entry name" value="PAS-like_dom_sf"/>
</dbReference>
<dbReference type="InterPro" id="IPR036890">
    <property type="entry name" value="HATPase_C_sf"/>
</dbReference>
<name>A0ABW5C165_9BACI</name>
<reference evidence="18" key="1">
    <citation type="journal article" date="2019" name="Int. J. Syst. Evol. Microbiol.">
        <title>The Global Catalogue of Microorganisms (GCM) 10K type strain sequencing project: providing services to taxonomists for standard genome sequencing and annotation.</title>
        <authorList>
            <consortium name="The Broad Institute Genomics Platform"/>
            <consortium name="The Broad Institute Genome Sequencing Center for Infectious Disease"/>
            <person name="Wu L."/>
            <person name="Ma J."/>
        </authorList>
    </citation>
    <scope>NUCLEOTIDE SEQUENCE [LARGE SCALE GENOMIC DNA]</scope>
    <source>
        <strain evidence="18">CGMCC 1.15474</strain>
    </source>
</reference>
<evidence type="ECO:0000259" key="16">
    <source>
        <dbReference type="PROSITE" id="PS50112"/>
    </source>
</evidence>
<dbReference type="Gene3D" id="3.30.450.20">
    <property type="entry name" value="PAS domain"/>
    <property type="match status" value="2"/>
</dbReference>
<comment type="subcellular location">
    <subcellularLocation>
        <location evidence="2">Cell membrane</location>
        <topology evidence="2">Multi-pass membrane protein</topology>
    </subcellularLocation>
</comment>
<keyword evidence="11 14" id="KW-1133">Transmembrane helix</keyword>
<evidence type="ECO:0000259" key="15">
    <source>
        <dbReference type="PROSITE" id="PS50109"/>
    </source>
</evidence>
<evidence type="ECO:0000256" key="9">
    <source>
        <dbReference type="ARBA" id="ARBA00022777"/>
    </source>
</evidence>
<dbReference type="GO" id="GO:0005524">
    <property type="term" value="F:ATP binding"/>
    <property type="evidence" value="ECO:0007669"/>
    <property type="project" value="UniProtKB-KW"/>
</dbReference>